<reference evidence="2 4" key="1">
    <citation type="submission" date="2015-09" db="EMBL/GenBank/DDBJ databases">
        <authorList>
            <consortium name="Pathogen Informatics"/>
        </authorList>
    </citation>
    <scope>NUCLEOTIDE SEQUENCE [LARGE SCALE GENOMIC DNA]</scope>
    <source>
        <strain evidence="2 4">2789STDY5834846</strain>
    </source>
</reference>
<protein>
    <submittedName>
        <fullName evidence="2">Uncharacterized protein</fullName>
    </submittedName>
</protein>
<evidence type="ECO:0000313" key="4">
    <source>
        <dbReference type="Proteomes" id="UP000095606"/>
    </source>
</evidence>
<sequence length="62" mass="7275">MENENNQRKKPVEKEISPFLAKKTNLPHRPMTRSFKTNGPFHLKEQPVSCIVMMHITVILMQ</sequence>
<accession>A0A3E5G9Y2</accession>
<gene>
    <name evidence="2" type="ORF">ERS852461_00998</name>
    <name evidence="3" type="ORF">NXY30_23580</name>
</gene>
<evidence type="ECO:0000313" key="3">
    <source>
        <dbReference type="EMBL" id="UVQ73943.1"/>
    </source>
</evidence>
<feature type="compositionally biased region" description="Basic and acidic residues" evidence="1">
    <location>
        <begin position="1"/>
        <end position="16"/>
    </location>
</feature>
<keyword evidence="5" id="KW-1185">Reference proteome</keyword>
<dbReference type="RefSeq" id="WP_055268976.1">
    <property type="nucleotide sequence ID" value="NZ_CABMFH010000014.1"/>
</dbReference>
<dbReference type="Proteomes" id="UP001060104">
    <property type="component" value="Chromosome"/>
</dbReference>
<evidence type="ECO:0000313" key="2">
    <source>
        <dbReference type="EMBL" id="CUO74307.1"/>
    </source>
</evidence>
<feature type="region of interest" description="Disordered" evidence="1">
    <location>
        <begin position="1"/>
        <end position="40"/>
    </location>
</feature>
<evidence type="ECO:0000256" key="1">
    <source>
        <dbReference type="SAM" id="MobiDB-lite"/>
    </source>
</evidence>
<reference evidence="3" key="2">
    <citation type="submission" date="2022-08" db="EMBL/GenBank/DDBJ databases">
        <title>Genome Sequencing of Bacteroides fragilis Group Isolates with Nanopore Technology.</title>
        <authorList>
            <person name="Tisza M.J."/>
            <person name="Smith D."/>
            <person name="Dekker J.P."/>
        </authorList>
    </citation>
    <scope>NUCLEOTIDE SEQUENCE</scope>
    <source>
        <strain evidence="3">BFG-527</strain>
    </source>
</reference>
<proteinExistence type="predicted"/>
<dbReference type="EMBL" id="CP103141">
    <property type="protein sequence ID" value="UVQ73943.1"/>
    <property type="molecule type" value="Genomic_DNA"/>
</dbReference>
<evidence type="ECO:0000313" key="5">
    <source>
        <dbReference type="Proteomes" id="UP001060104"/>
    </source>
</evidence>
<name>A0A174HLZ2_9BACE</name>
<accession>A0A174HLZ2</accession>
<dbReference type="EMBL" id="CZAE01000003">
    <property type="protein sequence ID" value="CUO74307.1"/>
    <property type="molecule type" value="Genomic_DNA"/>
</dbReference>
<organism evidence="2 4">
    <name type="scientific">Bacteroides faecis</name>
    <dbReference type="NCBI Taxonomy" id="674529"/>
    <lineage>
        <taxon>Bacteria</taxon>
        <taxon>Pseudomonadati</taxon>
        <taxon>Bacteroidota</taxon>
        <taxon>Bacteroidia</taxon>
        <taxon>Bacteroidales</taxon>
        <taxon>Bacteroidaceae</taxon>
        <taxon>Bacteroides</taxon>
    </lineage>
</organism>
<dbReference type="AlphaFoldDB" id="A0A174HLZ2"/>
<dbReference type="Proteomes" id="UP000095606">
    <property type="component" value="Unassembled WGS sequence"/>
</dbReference>